<dbReference type="GO" id="GO:0008616">
    <property type="term" value="P:tRNA queuosine(34) biosynthetic process"/>
    <property type="evidence" value="ECO:0007669"/>
    <property type="project" value="UniProtKB-UniRule"/>
</dbReference>
<organism evidence="10 11">
    <name type="scientific">Clostridium taeniosporum</name>
    <dbReference type="NCBI Taxonomy" id="394958"/>
    <lineage>
        <taxon>Bacteria</taxon>
        <taxon>Bacillati</taxon>
        <taxon>Bacillota</taxon>
        <taxon>Clostridia</taxon>
        <taxon>Eubacteriales</taxon>
        <taxon>Clostridiaceae</taxon>
        <taxon>Clostridium</taxon>
    </lineage>
</organism>
<dbReference type="InterPro" id="IPR013785">
    <property type="entry name" value="Aldolase_TIM"/>
</dbReference>
<evidence type="ECO:0000256" key="1">
    <source>
        <dbReference type="ARBA" id="ARBA00022485"/>
    </source>
</evidence>
<dbReference type="SFLD" id="SFLDS00029">
    <property type="entry name" value="Radical_SAM"/>
    <property type="match status" value="1"/>
</dbReference>
<protein>
    <recommendedName>
        <fullName evidence="8">7-carboxy-7-deazaguanine synthase</fullName>
        <shortName evidence="8">CDG synthase</shortName>
        <ecNumber evidence="8">4.3.99.3</ecNumber>
    </recommendedName>
    <alternativeName>
        <fullName evidence="8">Queuosine biosynthesis protein QueE</fullName>
    </alternativeName>
</protein>
<feature type="binding site" evidence="8">
    <location>
        <position position="27"/>
    </location>
    <ligand>
        <name>substrate</name>
    </ligand>
</feature>
<keyword evidence="5 8" id="KW-0408">Iron</keyword>
<feature type="binding site" evidence="8">
    <location>
        <position position="38"/>
    </location>
    <ligand>
        <name>[4Fe-4S] cluster</name>
        <dbReference type="ChEBI" id="CHEBI:49883"/>
        <note>4Fe-4S-S-AdoMet</note>
    </ligand>
</feature>
<dbReference type="SUPFAM" id="SSF102114">
    <property type="entry name" value="Radical SAM enzymes"/>
    <property type="match status" value="1"/>
</dbReference>
<dbReference type="CDD" id="cd01335">
    <property type="entry name" value="Radical_SAM"/>
    <property type="match status" value="1"/>
</dbReference>
<evidence type="ECO:0000313" key="10">
    <source>
        <dbReference type="EMBL" id="AOR23699.1"/>
    </source>
</evidence>
<keyword evidence="1 8" id="KW-0004">4Fe-4S</keyword>
<evidence type="ECO:0000256" key="2">
    <source>
        <dbReference type="ARBA" id="ARBA00022691"/>
    </source>
</evidence>
<evidence type="ECO:0000256" key="8">
    <source>
        <dbReference type="HAMAP-Rule" id="MF_00917"/>
    </source>
</evidence>
<comment type="subunit">
    <text evidence="8">Homodimer.</text>
</comment>
<dbReference type="STRING" id="394958.BGI42_08120"/>
<evidence type="ECO:0000256" key="3">
    <source>
        <dbReference type="ARBA" id="ARBA00022723"/>
    </source>
</evidence>
<dbReference type="InterPro" id="IPR058240">
    <property type="entry name" value="rSAM_sf"/>
</dbReference>
<accession>A0A1D7XKS0</accession>
<dbReference type="GO" id="GO:0051539">
    <property type="term" value="F:4 iron, 4 sulfur cluster binding"/>
    <property type="evidence" value="ECO:0007669"/>
    <property type="project" value="UniProtKB-UniRule"/>
</dbReference>
<name>A0A1D7XKS0_9CLOT</name>
<feature type="binding site" evidence="8">
    <location>
        <position position="73"/>
    </location>
    <ligand>
        <name>substrate</name>
    </ligand>
</feature>
<comment type="function">
    <text evidence="8">Catalyzes the complex heterocyclic radical-mediated conversion of 6-carboxy-5,6,7,8-tetrahydropterin (CPH4) to 7-carboxy-7-deazaguanine (CDG), a step common to the biosynthetic pathways of all 7-deazapurine-containing compounds.</text>
</comment>
<dbReference type="PANTHER" id="PTHR42836">
    <property type="entry name" value="7-CARBOXY-7-DEAZAGUANINE SYNTHASE"/>
    <property type="match status" value="1"/>
</dbReference>
<dbReference type="HAMAP" id="MF_00917">
    <property type="entry name" value="QueE"/>
    <property type="match status" value="1"/>
</dbReference>
<dbReference type="GO" id="GO:1904047">
    <property type="term" value="F:S-adenosyl-L-methionine binding"/>
    <property type="evidence" value="ECO:0007669"/>
    <property type="project" value="UniProtKB-UniRule"/>
</dbReference>
<dbReference type="RefSeq" id="WP_069679848.1">
    <property type="nucleotide sequence ID" value="NZ_CP017253.2"/>
</dbReference>
<proteinExistence type="inferred from homology"/>
<keyword evidence="2 8" id="KW-0949">S-adenosyl-L-methionine</keyword>
<evidence type="ECO:0000256" key="5">
    <source>
        <dbReference type="ARBA" id="ARBA00023004"/>
    </source>
</evidence>
<evidence type="ECO:0000256" key="6">
    <source>
        <dbReference type="ARBA" id="ARBA00023014"/>
    </source>
</evidence>
<dbReference type="AlphaFoldDB" id="A0A1D7XKS0"/>
<dbReference type="InterPro" id="IPR023868">
    <property type="entry name" value="7-CO-7-deazaGua_synth_put_Clo"/>
</dbReference>
<gene>
    <name evidence="8" type="primary">queE</name>
    <name evidence="10" type="ORF">BGI42_08120</name>
</gene>
<evidence type="ECO:0000259" key="9">
    <source>
        <dbReference type="PROSITE" id="PS51918"/>
    </source>
</evidence>
<comment type="catalytic activity">
    <reaction evidence="8">
        <text>6-carboxy-5,6,7,8-tetrahydropterin + H(+) = 7-carboxy-7-carbaguanine + NH4(+)</text>
        <dbReference type="Rhea" id="RHEA:27974"/>
        <dbReference type="ChEBI" id="CHEBI:15378"/>
        <dbReference type="ChEBI" id="CHEBI:28938"/>
        <dbReference type="ChEBI" id="CHEBI:61032"/>
        <dbReference type="ChEBI" id="CHEBI:61036"/>
        <dbReference type="EC" id="4.3.99.3"/>
    </reaction>
</comment>
<dbReference type="OrthoDB" id="9792276at2"/>
<dbReference type="PIRSF" id="PIRSF000370">
    <property type="entry name" value="QueE"/>
    <property type="match status" value="1"/>
</dbReference>
<dbReference type="EC" id="4.3.99.3" evidence="8"/>
<feature type="binding site" evidence="8">
    <location>
        <position position="75"/>
    </location>
    <ligand>
        <name>S-adenosyl-L-methionine</name>
        <dbReference type="ChEBI" id="CHEBI:59789"/>
    </ligand>
</feature>
<feature type="binding site" evidence="8">
    <location>
        <position position="35"/>
    </location>
    <ligand>
        <name>[4Fe-4S] cluster</name>
        <dbReference type="ChEBI" id="CHEBI:49883"/>
        <note>4Fe-4S-S-AdoMet</note>
    </ligand>
</feature>
<dbReference type="InterPro" id="IPR024924">
    <property type="entry name" value="7-CO-7-deazaguanine_synth-like"/>
</dbReference>
<feature type="binding site" evidence="8">
    <location>
        <begin position="37"/>
        <end position="39"/>
    </location>
    <ligand>
        <name>S-adenosyl-L-methionine</name>
        <dbReference type="ChEBI" id="CHEBI:59789"/>
    </ligand>
</feature>
<keyword evidence="7 8" id="KW-0456">Lyase</keyword>
<keyword evidence="3 8" id="KW-0479">Metal-binding</keyword>
<evidence type="ECO:0000256" key="4">
    <source>
        <dbReference type="ARBA" id="ARBA00022842"/>
    </source>
</evidence>
<comment type="caution">
    <text evidence="8">Lacks conserved residue(s) required for the propagation of feature annotation.</text>
</comment>
<keyword evidence="4 8" id="KW-0460">Magnesium</keyword>
<comment type="cofactor">
    <cofactor evidence="8">
        <name>S-adenosyl-L-methionine</name>
        <dbReference type="ChEBI" id="CHEBI:59789"/>
    </cofactor>
    <text evidence="8">Binds 1 S-adenosyl-L-methionine per subunit.</text>
</comment>
<dbReference type="PANTHER" id="PTHR42836:SF1">
    <property type="entry name" value="7-CARBOXY-7-DEAZAGUANINE SYNTHASE"/>
    <property type="match status" value="1"/>
</dbReference>
<dbReference type="PROSITE" id="PS51918">
    <property type="entry name" value="RADICAL_SAM"/>
    <property type="match status" value="1"/>
</dbReference>
<keyword evidence="8" id="KW-0671">Queuosine biosynthesis</keyword>
<dbReference type="KEGG" id="ctae:BGI42_08120"/>
<comment type="pathway">
    <text evidence="8">Purine metabolism; 7-cyano-7-deazaguanine biosynthesis.</text>
</comment>
<keyword evidence="6 8" id="KW-0411">Iron-sulfur</keyword>
<reference evidence="11" key="1">
    <citation type="submission" date="2016-09" db="EMBL/GenBank/DDBJ databases">
        <title>Genomics of Clostridium taeniosporum, an organism which forms endospores with ribbon-like appendages.</title>
        <authorList>
            <person name="Walker J.R."/>
        </authorList>
    </citation>
    <scope>NUCLEOTIDE SEQUENCE [LARGE SCALE GENOMIC DNA]</scope>
    <source>
        <strain evidence="11">1/k</strain>
    </source>
</reference>
<feature type="binding site" evidence="8">
    <location>
        <position position="40"/>
    </location>
    <ligand>
        <name>Mg(2+)</name>
        <dbReference type="ChEBI" id="CHEBI:18420"/>
    </ligand>
</feature>
<comment type="cofactor">
    <cofactor evidence="8">
        <name>[4Fe-4S] cluster</name>
        <dbReference type="ChEBI" id="CHEBI:49883"/>
    </cofactor>
    <text evidence="8">Binds 1 [4Fe-4S] cluster. The cluster is coordinated with 3 cysteines and an exchangeable S-adenosyl-L-methionine.</text>
</comment>
<dbReference type="NCBIfam" id="TIGR03963">
    <property type="entry name" value="rSAM_QueE_Clost"/>
    <property type="match status" value="1"/>
</dbReference>
<feature type="binding site" evidence="8">
    <location>
        <position position="31"/>
    </location>
    <ligand>
        <name>[4Fe-4S] cluster</name>
        <dbReference type="ChEBI" id="CHEBI:49883"/>
        <note>4Fe-4S-S-AdoMet</note>
    </ligand>
</feature>
<comment type="similarity">
    <text evidence="8">Belongs to the radical SAM superfamily. 7-carboxy-7-deazaguanine synthase family.</text>
</comment>
<feature type="binding site" evidence="8">
    <location>
        <begin position="12"/>
        <end position="14"/>
    </location>
    <ligand>
        <name>substrate</name>
    </ligand>
</feature>
<sequence length="221" mass="25420">MNFKVVEKFISINGEGPLCGQLAVFIRFAGCNLDCSYCDTTWANEKNVSYEWMASKDIYEYIKSTKVRNITLTGGEPLLQNGIIELLELLSKDKKIHVEIETNGSVLINKFLTIENPPSFTMDYKLPSSNMEDKMELENFKYLTEKDTVKFVSGSIEDLKKAKYIIDKYNLIDKTSVYISPVFGKINMNDIVEFMKENNMNKVNLQIQLHKVIWEPSKRGV</sequence>
<dbReference type="InterPro" id="IPR007197">
    <property type="entry name" value="rSAM"/>
</dbReference>
<dbReference type="EMBL" id="CP017253">
    <property type="protein sequence ID" value="AOR23699.1"/>
    <property type="molecule type" value="Genomic_DNA"/>
</dbReference>
<feature type="domain" description="Radical SAM core" evidence="9">
    <location>
        <begin position="18"/>
        <end position="216"/>
    </location>
</feature>
<dbReference type="GO" id="GO:0016840">
    <property type="term" value="F:carbon-nitrogen lyase activity"/>
    <property type="evidence" value="ECO:0007669"/>
    <property type="project" value="UniProtKB-UniRule"/>
</dbReference>
<keyword evidence="11" id="KW-1185">Reference proteome</keyword>
<dbReference type="UniPathway" id="UPA00391"/>
<dbReference type="Pfam" id="PF04055">
    <property type="entry name" value="Radical_SAM"/>
    <property type="match status" value="1"/>
</dbReference>
<dbReference type="Proteomes" id="UP000094652">
    <property type="component" value="Chromosome"/>
</dbReference>
<comment type="cofactor">
    <cofactor evidence="8">
        <name>Mg(2+)</name>
        <dbReference type="ChEBI" id="CHEBI:18420"/>
    </cofactor>
</comment>
<dbReference type="Gene3D" id="3.20.20.70">
    <property type="entry name" value="Aldolase class I"/>
    <property type="match status" value="1"/>
</dbReference>
<dbReference type="SFLD" id="SFLDG01067">
    <property type="entry name" value="SPASM/twitch_domain_containing"/>
    <property type="match status" value="1"/>
</dbReference>
<dbReference type="GO" id="GO:0000287">
    <property type="term" value="F:magnesium ion binding"/>
    <property type="evidence" value="ECO:0007669"/>
    <property type="project" value="UniProtKB-UniRule"/>
</dbReference>
<evidence type="ECO:0000256" key="7">
    <source>
        <dbReference type="ARBA" id="ARBA00023239"/>
    </source>
</evidence>
<evidence type="ECO:0000313" key="11">
    <source>
        <dbReference type="Proteomes" id="UP000094652"/>
    </source>
</evidence>